<reference evidence="2 3" key="1">
    <citation type="submission" date="2018-10" db="EMBL/GenBank/DDBJ databases">
        <title>Bradyrhizobium sp. nov., isolated from effective nodules of peanut in China.</title>
        <authorList>
            <person name="Li Y."/>
        </authorList>
    </citation>
    <scope>NUCLEOTIDE SEQUENCE [LARGE SCALE GENOMIC DNA]</scope>
    <source>
        <strain evidence="2 3">CCBAU 51781</strain>
    </source>
</reference>
<dbReference type="EMBL" id="RDRA01000011">
    <property type="protein sequence ID" value="RXG93016.1"/>
    <property type="molecule type" value="Genomic_DNA"/>
</dbReference>
<proteinExistence type="predicted"/>
<evidence type="ECO:0000256" key="1">
    <source>
        <dbReference type="SAM" id="Phobius"/>
    </source>
</evidence>
<protein>
    <submittedName>
        <fullName evidence="2">Uncharacterized protein</fullName>
    </submittedName>
</protein>
<dbReference type="Proteomes" id="UP000289946">
    <property type="component" value="Unassembled WGS sequence"/>
</dbReference>
<accession>A0ABY0DKR6</accession>
<comment type="caution">
    <text evidence="2">The sequence shown here is derived from an EMBL/GenBank/DDBJ whole genome shotgun (WGS) entry which is preliminary data.</text>
</comment>
<keyword evidence="1" id="KW-0812">Transmembrane</keyword>
<keyword evidence="1" id="KW-1133">Transmembrane helix</keyword>
<keyword evidence="1" id="KW-0472">Membrane</keyword>
<dbReference type="RefSeq" id="WP_128940513.1">
    <property type="nucleotide sequence ID" value="NZ_RDRA01000011.1"/>
</dbReference>
<gene>
    <name evidence="2" type="ORF">EAS62_20175</name>
</gene>
<name>A0ABY0DKR6_9BRAD</name>
<keyword evidence="3" id="KW-1185">Reference proteome</keyword>
<evidence type="ECO:0000313" key="2">
    <source>
        <dbReference type="EMBL" id="RXG93016.1"/>
    </source>
</evidence>
<feature type="transmembrane region" description="Helical" evidence="1">
    <location>
        <begin position="93"/>
        <end position="114"/>
    </location>
</feature>
<sequence>MKVERFPYETSRWAAGCLPEQAKRWFEELETLGPQNVRARLSQTDAGSAGSIAIGELRVLTIGFAQEWLAWHDRRREALEAARHNRQVFWTRFAALAASVAAASAAIGWTWTIIHKAGS</sequence>
<organism evidence="2 3">
    <name type="scientific">Bradyrhizobium zhanjiangense</name>
    <dbReference type="NCBI Taxonomy" id="1325107"/>
    <lineage>
        <taxon>Bacteria</taxon>
        <taxon>Pseudomonadati</taxon>
        <taxon>Pseudomonadota</taxon>
        <taxon>Alphaproteobacteria</taxon>
        <taxon>Hyphomicrobiales</taxon>
        <taxon>Nitrobacteraceae</taxon>
        <taxon>Bradyrhizobium</taxon>
    </lineage>
</organism>
<evidence type="ECO:0000313" key="3">
    <source>
        <dbReference type="Proteomes" id="UP000289946"/>
    </source>
</evidence>